<evidence type="ECO:0000313" key="2">
    <source>
        <dbReference type="Proteomes" id="UP000475265"/>
    </source>
</evidence>
<name>A0A6L5BL42_9PSED</name>
<protein>
    <submittedName>
        <fullName evidence="1">Uncharacterized protein</fullName>
    </submittedName>
</protein>
<organism evidence="1 2">
    <name type="scientific">Pseudomonas frederiksbergensis</name>
    <dbReference type="NCBI Taxonomy" id="104087"/>
    <lineage>
        <taxon>Bacteria</taxon>
        <taxon>Pseudomonadati</taxon>
        <taxon>Pseudomonadota</taxon>
        <taxon>Gammaproteobacteria</taxon>
        <taxon>Pseudomonadales</taxon>
        <taxon>Pseudomonadaceae</taxon>
        <taxon>Pseudomonas</taxon>
    </lineage>
</organism>
<dbReference type="EMBL" id="JAAAXX010000006">
    <property type="protein sequence ID" value="KAF2388995.1"/>
    <property type="molecule type" value="Genomic_DNA"/>
</dbReference>
<sequence>MYAAERIGEEAFGGDRVEVQVTTRHAVAADVDFARDTKRYGLKVRVEQVDARVGHRCADARIAVQRFEGYVACGARNGGLGRAVGVDQFGVRWADLFPHLQFLRGERVASDVDQAHVAQLFLGQCRVVVPFGGQGVPVGSGQVQEGWTDIVLGGPEDVAAWREGRTRDQRREDFFHRQIEVQRVLLQHGVGICQAE</sequence>
<dbReference type="AntiFam" id="ANF00178">
    <property type="entry name" value="Shadow ORF (opposite dhbF)"/>
</dbReference>
<evidence type="ECO:0000313" key="1">
    <source>
        <dbReference type="EMBL" id="KAF2388995.1"/>
    </source>
</evidence>
<reference evidence="1 2" key="1">
    <citation type="submission" date="2019-12" db="EMBL/GenBank/DDBJ databases">
        <title>Endophytic bacteria associated with Panax ginseng seedlings.</title>
        <authorList>
            <person name="Park J.M."/>
            <person name="Shin R."/>
            <person name="Jo S.H."/>
        </authorList>
    </citation>
    <scope>NUCLEOTIDE SEQUENCE [LARGE SCALE GENOMIC DNA]</scope>
    <source>
        <strain evidence="1 2">PgKB32</strain>
    </source>
</reference>
<gene>
    <name evidence="1" type="ORF">FX983_06566</name>
</gene>
<proteinExistence type="predicted"/>
<dbReference type="Proteomes" id="UP000475265">
    <property type="component" value="Unassembled WGS sequence"/>
</dbReference>
<comment type="caution">
    <text evidence="1">The sequence shown here is derived from an EMBL/GenBank/DDBJ whole genome shotgun (WGS) entry which is preliminary data.</text>
</comment>
<dbReference type="AlphaFoldDB" id="A0A6L5BL42"/>
<accession>A0A6L5BL42</accession>